<reference evidence="2 3" key="1">
    <citation type="journal article" date="2015" name="Proc. Natl. Acad. Sci. U.S.A.">
        <title>The resurrection genome of Boea hygrometrica: A blueprint for survival of dehydration.</title>
        <authorList>
            <person name="Xiao L."/>
            <person name="Yang G."/>
            <person name="Zhang L."/>
            <person name="Yang X."/>
            <person name="Zhao S."/>
            <person name="Ji Z."/>
            <person name="Zhou Q."/>
            <person name="Hu M."/>
            <person name="Wang Y."/>
            <person name="Chen M."/>
            <person name="Xu Y."/>
            <person name="Jin H."/>
            <person name="Xiao X."/>
            <person name="Hu G."/>
            <person name="Bao F."/>
            <person name="Hu Y."/>
            <person name="Wan P."/>
            <person name="Li L."/>
            <person name="Deng X."/>
            <person name="Kuang T."/>
            <person name="Xiang C."/>
            <person name="Zhu J.K."/>
            <person name="Oliver M.J."/>
            <person name="He Y."/>
        </authorList>
    </citation>
    <scope>NUCLEOTIDE SEQUENCE [LARGE SCALE GENOMIC DNA]</scope>
    <source>
        <strain evidence="3">cv. XS01</strain>
    </source>
</reference>
<evidence type="ECO:0000313" key="3">
    <source>
        <dbReference type="Proteomes" id="UP000250235"/>
    </source>
</evidence>
<protein>
    <submittedName>
        <fullName evidence="2">Uncharacterized protein</fullName>
    </submittedName>
</protein>
<accession>A0A2Z7CAM6</accession>
<evidence type="ECO:0000313" key="2">
    <source>
        <dbReference type="EMBL" id="KZV44052.1"/>
    </source>
</evidence>
<feature type="region of interest" description="Disordered" evidence="1">
    <location>
        <begin position="1"/>
        <end position="27"/>
    </location>
</feature>
<dbReference type="AlphaFoldDB" id="A0A2Z7CAM6"/>
<dbReference type="EMBL" id="KQ997543">
    <property type="protein sequence ID" value="KZV44052.1"/>
    <property type="molecule type" value="Genomic_DNA"/>
</dbReference>
<organism evidence="2 3">
    <name type="scientific">Dorcoceras hygrometricum</name>
    <dbReference type="NCBI Taxonomy" id="472368"/>
    <lineage>
        <taxon>Eukaryota</taxon>
        <taxon>Viridiplantae</taxon>
        <taxon>Streptophyta</taxon>
        <taxon>Embryophyta</taxon>
        <taxon>Tracheophyta</taxon>
        <taxon>Spermatophyta</taxon>
        <taxon>Magnoliopsida</taxon>
        <taxon>eudicotyledons</taxon>
        <taxon>Gunneridae</taxon>
        <taxon>Pentapetalae</taxon>
        <taxon>asterids</taxon>
        <taxon>lamiids</taxon>
        <taxon>Lamiales</taxon>
        <taxon>Gesneriaceae</taxon>
        <taxon>Didymocarpoideae</taxon>
        <taxon>Trichosporeae</taxon>
        <taxon>Loxocarpinae</taxon>
        <taxon>Dorcoceras</taxon>
    </lineage>
</organism>
<name>A0A2Z7CAM6_9LAMI</name>
<feature type="compositionally biased region" description="Basic and acidic residues" evidence="1">
    <location>
        <begin position="1"/>
        <end position="10"/>
    </location>
</feature>
<sequence length="178" mass="19364">MSTLEQRGDARAGTAQDEQEHQASSSAWYKSRAVIKSKCRSAVEVQFKYRSSAGQIAKRKNNQFIIGISVLGRTGSINQPSGASLRSHQRRDIIRGLLRAQILGGGGSRDRRASRGHSSRGPAPLDLEGFQSARSAISSIQDLVWQGLAGAFTARSQGIFLGTTLRETDHWSRIRDAG</sequence>
<proteinExistence type="predicted"/>
<gene>
    <name evidence="2" type="ORF">F511_28392</name>
</gene>
<keyword evidence="3" id="KW-1185">Reference proteome</keyword>
<feature type="region of interest" description="Disordered" evidence="1">
    <location>
        <begin position="104"/>
        <end position="125"/>
    </location>
</feature>
<dbReference type="Proteomes" id="UP000250235">
    <property type="component" value="Unassembled WGS sequence"/>
</dbReference>
<evidence type="ECO:0000256" key="1">
    <source>
        <dbReference type="SAM" id="MobiDB-lite"/>
    </source>
</evidence>